<gene>
    <name evidence="3" type="primary">PDCD2L</name>
</gene>
<evidence type="ECO:0000313" key="4">
    <source>
        <dbReference type="Proteomes" id="UP000694545"/>
    </source>
</evidence>
<dbReference type="Pfam" id="PF04194">
    <property type="entry name" value="PDCD2_C"/>
    <property type="match status" value="1"/>
</dbReference>
<dbReference type="Proteomes" id="UP000694545">
    <property type="component" value="Unplaced"/>
</dbReference>
<protein>
    <recommendedName>
        <fullName evidence="2">Programmed cell death protein 2 C-terminal domain-containing protein</fullName>
    </recommendedName>
</protein>
<dbReference type="PANTHER" id="PTHR46421:SF1">
    <property type="entry name" value="PROGRAMMED CELL DEATH PROTEIN 2-LIKE"/>
    <property type="match status" value="1"/>
</dbReference>
<dbReference type="RefSeq" id="XP_044289859.1">
    <property type="nucleotide sequence ID" value="XM_044433924.1"/>
</dbReference>
<dbReference type="Ensembl" id="ENSVKKT00000008988.1">
    <property type="protein sequence ID" value="ENSVKKP00000008764.1"/>
    <property type="gene ID" value="ENSVKKG00000006225.1"/>
</dbReference>
<dbReference type="InterPro" id="IPR052815">
    <property type="entry name" value="PDCD2-like_regulator"/>
</dbReference>
<dbReference type="GeneID" id="123025335"/>
<sequence>MAAPAAAAGPAVLLGLRDAAVPRGSGPAGPPLHGAASKLGGSPDRIPSVVLVHPACGICGASLVHIVQVYCPLEGSPFHRIINVFACAKESCWGNMESWKALRTQYLQVQRKGQQDWNLEQKEECIPAAKGWCEEADDWGEDSGVVPPGLAPSRSHLDPLPATDPLPGEEDCAAQFQGLRLGKAPHASAPSSSRDPTGKELVASSCVPVFRSYFIAVVDEEDYLGCEDTGHVQRLLMEYQKREGVDLEQIVLESSASDERYEKSKAGKRDPVFHKFMKRISACQKQILRYSWGGHPLFISSPAVDAKAAVPPCHTCGSKRTFEFQLMPSLVSMLRAGAEDVSVEFGTALVYTCEKSCWPAEQRTPLEEFVFVQEDPDQDLFK</sequence>
<dbReference type="OMA" id="MPGPWAD"/>
<organism evidence="3 4">
    <name type="scientific">Varanus komodoensis</name>
    <name type="common">Komodo dragon</name>
    <dbReference type="NCBI Taxonomy" id="61221"/>
    <lineage>
        <taxon>Eukaryota</taxon>
        <taxon>Metazoa</taxon>
        <taxon>Chordata</taxon>
        <taxon>Craniata</taxon>
        <taxon>Vertebrata</taxon>
        <taxon>Euteleostomi</taxon>
        <taxon>Lepidosauria</taxon>
        <taxon>Squamata</taxon>
        <taxon>Bifurcata</taxon>
        <taxon>Unidentata</taxon>
        <taxon>Episquamata</taxon>
        <taxon>Toxicofera</taxon>
        <taxon>Anguimorpha</taxon>
        <taxon>Paleoanguimorpha</taxon>
        <taxon>Varanoidea</taxon>
        <taxon>Varanidae</taxon>
        <taxon>Varanus</taxon>
    </lineage>
</organism>
<feature type="region of interest" description="Disordered" evidence="1">
    <location>
        <begin position="143"/>
        <end position="169"/>
    </location>
</feature>
<proteinExistence type="predicted"/>
<evidence type="ECO:0000256" key="1">
    <source>
        <dbReference type="SAM" id="MobiDB-lite"/>
    </source>
</evidence>
<name>A0A8D2J8J4_VARKO</name>
<dbReference type="PANTHER" id="PTHR46421">
    <property type="entry name" value="PROGRAMMED CELL DEATH PROTEIN 2-LIKE"/>
    <property type="match status" value="1"/>
</dbReference>
<dbReference type="AlphaFoldDB" id="A0A8D2J8J4"/>
<evidence type="ECO:0000313" key="3">
    <source>
        <dbReference type="Ensembl" id="ENSVKKP00000008764.1"/>
    </source>
</evidence>
<dbReference type="InterPro" id="IPR007320">
    <property type="entry name" value="PDCD2_C"/>
</dbReference>
<accession>A0A8D2J8J4</accession>
<feature type="domain" description="Programmed cell death protein 2 C-terminal" evidence="2">
    <location>
        <begin position="270"/>
        <end position="374"/>
    </location>
</feature>
<dbReference type="GO" id="GO:0005737">
    <property type="term" value="C:cytoplasm"/>
    <property type="evidence" value="ECO:0007669"/>
    <property type="project" value="InterPro"/>
</dbReference>
<dbReference type="KEGG" id="vko:123025335"/>
<dbReference type="CTD" id="84306"/>
<dbReference type="OrthoDB" id="366284at2759"/>
<dbReference type="GO" id="GO:0006915">
    <property type="term" value="P:apoptotic process"/>
    <property type="evidence" value="ECO:0007669"/>
    <property type="project" value="TreeGrafter"/>
</dbReference>
<reference evidence="3" key="2">
    <citation type="submission" date="2025-09" db="UniProtKB">
        <authorList>
            <consortium name="Ensembl"/>
        </authorList>
    </citation>
    <scope>IDENTIFICATION</scope>
</reference>
<evidence type="ECO:0000259" key="2">
    <source>
        <dbReference type="Pfam" id="PF04194"/>
    </source>
</evidence>
<keyword evidence="4" id="KW-1185">Reference proteome</keyword>
<reference evidence="3" key="1">
    <citation type="submission" date="2025-08" db="UniProtKB">
        <authorList>
            <consortium name="Ensembl"/>
        </authorList>
    </citation>
    <scope>IDENTIFICATION</scope>
</reference>